<dbReference type="InterPro" id="IPR025110">
    <property type="entry name" value="AMP-bd_C"/>
</dbReference>
<dbReference type="Gene3D" id="3.30.300.30">
    <property type="match status" value="1"/>
</dbReference>
<keyword evidence="6" id="KW-1185">Reference proteome</keyword>
<dbReference type="SUPFAM" id="SSF56801">
    <property type="entry name" value="Acetyl-CoA synthetase-like"/>
    <property type="match status" value="1"/>
</dbReference>
<dbReference type="Pfam" id="PF00501">
    <property type="entry name" value="AMP-binding"/>
    <property type="match status" value="1"/>
</dbReference>
<protein>
    <submittedName>
        <fullName evidence="5">AMP-dependent synthetase</fullName>
    </submittedName>
</protein>
<dbReference type="KEGG" id="msto:MSTO_23800"/>
<feature type="domain" description="AMP-dependent synthetase/ligase" evidence="3">
    <location>
        <begin position="15"/>
        <end position="394"/>
    </location>
</feature>
<organism evidence="5 6">
    <name type="scientific">Mycobacterium stomatepiae</name>
    <dbReference type="NCBI Taxonomy" id="470076"/>
    <lineage>
        <taxon>Bacteria</taxon>
        <taxon>Bacillati</taxon>
        <taxon>Actinomycetota</taxon>
        <taxon>Actinomycetes</taxon>
        <taxon>Mycobacteriales</taxon>
        <taxon>Mycobacteriaceae</taxon>
        <taxon>Mycobacterium</taxon>
        <taxon>Mycobacterium simiae complex</taxon>
    </lineage>
</organism>
<dbReference type="Proteomes" id="UP000467130">
    <property type="component" value="Chromosome"/>
</dbReference>
<feature type="domain" description="AMP-binding enzyme C-terminal" evidence="4">
    <location>
        <begin position="442"/>
        <end position="519"/>
    </location>
</feature>
<proteinExistence type="inferred from homology"/>
<dbReference type="Pfam" id="PF13193">
    <property type="entry name" value="AMP-binding_C"/>
    <property type="match status" value="1"/>
</dbReference>
<dbReference type="Gene3D" id="3.40.50.12780">
    <property type="entry name" value="N-terminal domain of ligase-like"/>
    <property type="match status" value="1"/>
</dbReference>
<dbReference type="InterPro" id="IPR000873">
    <property type="entry name" value="AMP-dep_synth/lig_dom"/>
</dbReference>
<dbReference type="AlphaFoldDB" id="A0A7I7Q742"/>
<evidence type="ECO:0000256" key="2">
    <source>
        <dbReference type="ARBA" id="ARBA00022598"/>
    </source>
</evidence>
<comment type="similarity">
    <text evidence="1">Belongs to the ATP-dependent AMP-binding enzyme family.</text>
</comment>
<evidence type="ECO:0000259" key="3">
    <source>
        <dbReference type="Pfam" id="PF00501"/>
    </source>
</evidence>
<dbReference type="PANTHER" id="PTHR43201:SF5">
    <property type="entry name" value="MEDIUM-CHAIN ACYL-COA LIGASE ACSF2, MITOCHONDRIAL"/>
    <property type="match status" value="1"/>
</dbReference>
<dbReference type="RefSeq" id="WP_163790253.1">
    <property type="nucleotide sequence ID" value="NZ_AP022587.1"/>
</dbReference>
<dbReference type="InterPro" id="IPR045851">
    <property type="entry name" value="AMP-bd_C_sf"/>
</dbReference>
<evidence type="ECO:0000313" key="5">
    <source>
        <dbReference type="EMBL" id="BBY22175.1"/>
    </source>
</evidence>
<dbReference type="GO" id="GO:0031956">
    <property type="term" value="F:medium-chain fatty acid-CoA ligase activity"/>
    <property type="evidence" value="ECO:0007669"/>
    <property type="project" value="TreeGrafter"/>
</dbReference>
<evidence type="ECO:0000259" key="4">
    <source>
        <dbReference type="Pfam" id="PF13193"/>
    </source>
</evidence>
<dbReference type="GO" id="GO:0006631">
    <property type="term" value="P:fatty acid metabolic process"/>
    <property type="evidence" value="ECO:0007669"/>
    <property type="project" value="TreeGrafter"/>
</dbReference>
<accession>A0A7I7Q742</accession>
<name>A0A7I7Q742_9MYCO</name>
<evidence type="ECO:0000256" key="1">
    <source>
        <dbReference type="ARBA" id="ARBA00006432"/>
    </source>
</evidence>
<gene>
    <name evidence="5" type="ORF">MSTO_23800</name>
</gene>
<dbReference type="CDD" id="cd04433">
    <property type="entry name" value="AFD_class_I"/>
    <property type="match status" value="1"/>
</dbReference>
<evidence type="ECO:0000313" key="6">
    <source>
        <dbReference type="Proteomes" id="UP000467130"/>
    </source>
</evidence>
<dbReference type="EMBL" id="AP022587">
    <property type="protein sequence ID" value="BBY22175.1"/>
    <property type="molecule type" value="Genomic_DNA"/>
</dbReference>
<keyword evidence="2" id="KW-0436">Ligase</keyword>
<dbReference type="PANTHER" id="PTHR43201">
    <property type="entry name" value="ACYL-COA SYNTHETASE"/>
    <property type="match status" value="1"/>
</dbReference>
<reference evidence="5 6" key="1">
    <citation type="journal article" date="2019" name="Emerg. Microbes Infect.">
        <title>Comprehensive subspecies identification of 175 nontuberculous mycobacteria species based on 7547 genomic profiles.</title>
        <authorList>
            <person name="Matsumoto Y."/>
            <person name="Kinjo T."/>
            <person name="Motooka D."/>
            <person name="Nabeya D."/>
            <person name="Jung N."/>
            <person name="Uechi K."/>
            <person name="Horii T."/>
            <person name="Iida T."/>
            <person name="Fujita J."/>
            <person name="Nakamura S."/>
        </authorList>
    </citation>
    <scope>NUCLEOTIDE SEQUENCE [LARGE SCALE GENOMIC DNA]</scope>
    <source>
        <strain evidence="5 6">JCM 17783</strain>
    </source>
</reference>
<dbReference type="InterPro" id="IPR042099">
    <property type="entry name" value="ANL_N_sf"/>
</dbReference>
<sequence length="539" mass="57930">MATPIEAATIGQLLRTAADSFGDADAVVAGGTRLTFTELDQRTRTLARNLIGRGVTKGCHVGISFGNDTDFIVSLLAVSRIGAVAVPISAFARGRELLRLLRYGDVAAILTARTMMGTDQVERLAAALPGLESARGPFLTLPDVPNLRWVDFVNAEAGLPPWASSAQYGHPSTPVSEALLEAVEADVLGTDVALMIHTSGTTADPKGVPHLHDTVCFRARYLAERMQYRPGERTYTSHVLFWIGGLTMSLFTSLAAGATSVWCERFGAGEVLALIEREKVTRLVIYPHQVEQLLAHSAFATTDRASLRVADPRLVVGHEGDGIRTPEGHRMALGMSETFGPFSWGSGGANHIAAIEDIQPGLEVRVVDEHNQSVADGETGEIAVRGRCVTPGYYKRPKDFGFDADGWLHTGDRGLRDGNSIHYLGRLTQMIKTAGANVAPAEVAEAMLALNGVREAYVVPVPDDTRGQLVAAAAVLDSGSGLDAARIRAELKRDLSPYKVPTLVAIFESEEIPWTPTFKVRTHQLTDMILARVAQSAPR</sequence>